<dbReference type="OMA" id="YQQYYPA"/>
<feature type="compositionally biased region" description="Basic and acidic residues" evidence="1">
    <location>
        <begin position="88"/>
        <end position="97"/>
    </location>
</feature>
<name>A0A061ANY1_CYBFA</name>
<keyword evidence="4" id="KW-1185">Reference proteome</keyword>
<feature type="compositionally biased region" description="Acidic residues" evidence="1">
    <location>
        <begin position="347"/>
        <end position="367"/>
    </location>
</feature>
<feature type="compositionally biased region" description="Basic and acidic residues" evidence="1">
    <location>
        <begin position="15"/>
        <end position="26"/>
    </location>
</feature>
<dbReference type="Proteomes" id="UP000189513">
    <property type="component" value="Unassembled WGS sequence"/>
</dbReference>
<dbReference type="STRING" id="36022.A0A061ANY1"/>
<dbReference type="VEuPathDB" id="FungiDB:BON22_0030"/>
<dbReference type="OrthoDB" id="3977264at2759"/>
<accession>A0A061ANY1</accession>
<gene>
    <name evidence="3" type="ORF">BON22_0030</name>
    <name evidence="2" type="ORF">CYFA0S_02e07162g</name>
</gene>
<protein>
    <submittedName>
        <fullName evidence="2">CYFA0S02e07162g1_1</fullName>
    </submittedName>
</protein>
<evidence type="ECO:0000313" key="2">
    <source>
        <dbReference type="EMBL" id="CDR38854.1"/>
    </source>
</evidence>
<evidence type="ECO:0000313" key="3">
    <source>
        <dbReference type="EMBL" id="ONH69755.1"/>
    </source>
</evidence>
<dbReference type="AlphaFoldDB" id="A0A061ANY1"/>
<proteinExistence type="predicted"/>
<evidence type="ECO:0000256" key="1">
    <source>
        <dbReference type="SAM" id="MobiDB-lite"/>
    </source>
</evidence>
<reference evidence="2" key="1">
    <citation type="journal article" date="2014" name="Genome Announc.">
        <title>Genome sequence of the yeast Cyberlindnera fabianii (Hansenula fabianii).</title>
        <authorList>
            <person name="Freel K.C."/>
            <person name="Sarilar V."/>
            <person name="Neuveglise C."/>
            <person name="Devillers H."/>
            <person name="Friedrich A."/>
            <person name="Schacherer J."/>
        </authorList>
    </citation>
    <scope>NUCLEOTIDE SEQUENCE</scope>
    <source>
        <strain evidence="2">YJS4271</strain>
    </source>
</reference>
<dbReference type="EMBL" id="LK052887">
    <property type="protein sequence ID" value="CDR38854.1"/>
    <property type="molecule type" value="Genomic_DNA"/>
</dbReference>
<reference evidence="4" key="2">
    <citation type="journal article" date="2017" name="Genome Announc.">
        <title>Genome sequences of Cyberlindnera fabianii 65, Pichia kudriavzevii 129, and Saccharomyces cerevisiae 131 isolated from fermented masau fruits in Zimbabwe.</title>
        <authorList>
            <person name="van Rijswijck I.M.H."/>
            <person name="Derks M.F.L."/>
            <person name="Abee T."/>
            <person name="de Ridder D."/>
            <person name="Smid E.J."/>
        </authorList>
    </citation>
    <scope>NUCLEOTIDE SEQUENCE [LARGE SCALE GENOMIC DNA]</scope>
    <source>
        <strain evidence="4">65</strain>
    </source>
</reference>
<feature type="region of interest" description="Disordered" evidence="1">
    <location>
        <begin position="83"/>
        <end position="137"/>
    </location>
</feature>
<feature type="compositionally biased region" description="Polar residues" evidence="1">
    <location>
        <begin position="102"/>
        <end position="112"/>
    </location>
</feature>
<feature type="region of interest" description="Disordered" evidence="1">
    <location>
        <begin position="1"/>
        <end position="39"/>
    </location>
</feature>
<reference evidence="3" key="3">
    <citation type="submission" date="2017-01" db="EMBL/GenBank/DDBJ databases">
        <authorList>
            <person name="Mah S.A."/>
            <person name="Swanson W.J."/>
            <person name="Moy G.W."/>
            <person name="Vacquier V.D."/>
        </authorList>
    </citation>
    <scope>NUCLEOTIDE SEQUENCE [LARGE SCALE GENOMIC DNA]</scope>
    <source>
        <strain evidence="3">65</strain>
    </source>
</reference>
<feature type="compositionally biased region" description="Polar residues" evidence="1">
    <location>
        <begin position="1"/>
        <end position="11"/>
    </location>
</feature>
<sequence>MSATEPASTAPNMPAEKEKKRPRPLDLNRSNLTPGDGDKAMSEFAIKCVSPGLPPLSAKMRSTVLMSKTIEAQQRHIIAQRIAATTPGERENDKTGEENDDVSVTPSTSGLTNHMEDLSIPSSVASNKRLKRDKVPSPLNLGLANGAPRPLIKSAPIYNVRPQHFTPSTARRATFRKGPPTAGPGLSSHRAPPGVQIRGRPMMTPLTPHDSTLLGRQIPTSAYPYPRPQTSTVAHFGRRAVPKTATTLRNPASYRTGPPITHQQMARYQQQLAYQQHQWAKFKQYQDTQKVSHVTDVFQGEGTRFAPLEAQPLSAQRNFFDLESGPIRPQVISAGKRNKQKDRITEESGDENVNDDDDGDDKDDPESAAIEEDAEVGTTLQFDGKVAGALKLGNNIFKFDLERYGSTDKERFLKHCAAAWDQFAKIP</sequence>
<organism evidence="2">
    <name type="scientific">Cyberlindnera fabianii</name>
    <name type="common">Yeast</name>
    <name type="synonym">Hansenula fabianii</name>
    <dbReference type="NCBI Taxonomy" id="36022"/>
    <lineage>
        <taxon>Eukaryota</taxon>
        <taxon>Fungi</taxon>
        <taxon>Dikarya</taxon>
        <taxon>Ascomycota</taxon>
        <taxon>Saccharomycotina</taxon>
        <taxon>Saccharomycetes</taxon>
        <taxon>Phaffomycetales</taxon>
        <taxon>Phaffomycetaceae</taxon>
        <taxon>Cyberlindnera</taxon>
    </lineage>
</organism>
<dbReference type="EMBL" id="MPUK01000001">
    <property type="protein sequence ID" value="ONH69755.1"/>
    <property type="molecule type" value="Genomic_DNA"/>
</dbReference>
<evidence type="ECO:0000313" key="4">
    <source>
        <dbReference type="Proteomes" id="UP000189513"/>
    </source>
</evidence>
<feature type="region of interest" description="Disordered" evidence="1">
    <location>
        <begin position="330"/>
        <end position="367"/>
    </location>
</feature>